<dbReference type="Gene3D" id="1.20.58.70">
    <property type="match status" value="1"/>
</dbReference>
<feature type="transmembrane region" description="Helical" evidence="6">
    <location>
        <begin position="262"/>
        <end position="285"/>
    </location>
</feature>
<sequence length="287" mass="33663">MSRDRFKEFEAARKISELIKMTPPQEQEKLEESKSVMAVFYQKVNEIEEIIRILYKNITEISSIQNQNLGFNYMSNENNIKKRVEALRENADKKLFKVVDLLKEMESYNNTTIVDVGDNAIRRGRHAALAKKFSEAIIHYRAIEREFQMKYRLGIKDEDLRVIIDKDDGSGEYIKLYISQSNNKNSNANFQDIVEKNLDIKKLEESIKGLSLLFQEMELLVYNQQKFLDNIENAVEKTKIYTVKSSKYLDKASEYSRRRNRILFGITGLFFILLLVAGITIFIFLQH</sequence>
<comment type="caution">
    <text evidence="8">The sequence shown here is derived from an EMBL/GenBank/DDBJ whole genome shotgun (WGS) entry which is preliminary data.</text>
</comment>
<dbReference type="EMBL" id="MBFR01000484">
    <property type="protein sequence ID" value="PVU87527.1"/>
    <property type="molecule type" value="Genomic_DNA"/>
</dbReference>
<dbReference type="AlphaFoldDB" id="A0A2T9Y5E4"/>
<evidence type="ECO:0000256" key="6">
    <source>
        <dbReference type="SAM" id="Phobius"/>
    </source>
</evidence>
<dbReference type="PROSITE" id="PS50192">
    <property type="entry name" value="T_SNARE"/>
    <property type="match status" value="1"/>
</dbReference>
<dbReference type="STRING" id="133385.A0A2T9Y5E4"/>
<dbReference type="SMART" id="SM00503">
    <property type="entry name" value="SynN"/>
    <property type="match status" value="1"/>
</dbReference>
<accession>A0A2T9Y5E4</accession>
<evidence type="ECO:0000256" key="2">
    <source>
        <dbReference type="ARBA" id="ARBA00009063"/>
    </source>
</evidence>
<dbReference type="GO" id="GO:0006887">
    <property type="term" value="P:exocytosis"/>
    <property type="evidence" value="ECO:0007669"/>
    <property type="project" value="TreeGrafter"/>
</dbReference>
<dbReference type="GO" id="GO:0006886">
    <property type="term" value="P:intracellular protein transport"/>
    <property type="evidence" value="ECO:0007669"/>
    <property type="project" value="TreeGrafter"/>
</dbReference>
<dbReference type="GO" id="GO:0031201">
    <property type="term" value="C:SNARE complex"/>
    <property type="evidence" value="ECO:0007669"/>
    <property type="project" value="TreeGrafter"/>
</dbReference>
<feature type="domain" description="T-SNARE coiled-coil homology" evidence="7">
    <location>
        <begin position="190"/>
        <end position="252"/>
    </location>
</feature>
<evidence type="ECO:0000259" key="7">
    <source>
        <dbReference type="PROSITE" id="PS50192"/>
    </source>
</evidence>
<reference evidence="8 9" key="1">
    <citation type="journal article" date="2018" name="MBio">
        <title>Comparative Genomics Reveals the Core Gene Toolbox for the Fungus-Insect Symbiosis.</title>
        <authorList>
            <person name="Wang Y."/>
            <person name="Stata M."/>
            <person name="Wang W."/>
            <person name="Stajich J.E."/>
            <person name="White M.M."/>
            <person name="Moncalvo J.M."/>
        </authorList>
    </citation>
    <scope>NUCLEOTIDE SEQUENCE [LARGE SCALE GENOMIC DNA]</scope>
    <source>
        <strain evidence="8 9">SWE-8-4</strain>
    </source>
</reference>
<keyword evidence="3 6" id="KW-0812">Transmembrane</keyword>
<dbReference type="OrthoDB" id="10255013at2759"/>
<comment type="similarity">
    <text evidence="2">Belongs to the syntaxin family.</text>
</comment>
<evidence type="ECO:0000256" key="1">
    <source>
        <dbReference type="ARBA" id="ARBA00004211"/>
    </source>
</evidence>
<dbReference type="Gene3D" id="1.20.5.110">
    <property type="match status" value="1"/>
</dbReference>
<dbReference type="SUPFAM" id="SSF47661">
    <property type="entry name" value="t-snare proteins"/>
    <property type="match status" value="1"/>
</dbReference>
<keyword evidence="5 6" id="KW-0472">Membrane</keyword>
<feature type="non-terminal residue" evidence="8">
    <location>
        <position position="287"/>
    </location>
</feature>
<dbReference type="GO" id="GO:0006906">
    <property type="term" value="P:vesicle fusion"/>
    <property type="evidence" value="ECO:0007669"/>
    <property type="project" value="TreeGrafter"/>
</dbReference>
<keyword evidence="9" id="KW-1185">Reference proteome</keyword>
<protein>
    <recommendedName>
        <fullName evidence="7">t-SNARE coiled-coil homology domain-containing protein</fullName>
    </recommendedName>
</protein>
<gene>
    <name evidence="8" type="ORF">BB561_006298</name>
</gene>
<dbReference type="GO" id="GO:0048278">
    <property type="term" value="P:vesicle docking"/>
    <property type="evidence" value="ECO:0007669"/>
    <property type="project" value="TreeGrafter"/>
</dbReference>
<dbReference type="InterPro" id="IPR006011">
    <property type="entry name" value="Syntaxin_N"/>
</dbReference>
<proteinExistence type="inferred from homology"/>
<evidence type="ECO:0000256" key="5">
    <source>
        <dbReference type="ARBA" id="ARBA00023136"/>
    </source>
</evidence>
<evidence type="ECO:0000313" key="8">
    <source>
        <dbReference type="EMBL" id="PVU87527.1"/>
    </source>
</evidence>
<dbReference type="InterPro" id="IPR010989">
    <property type="entry name" value="SNARE"/>
</dbReference>
<name>A0A2T9Y5E4_9FUNG</name>
<keyword evidence="4 6" id="KW-1133">Transmembrane helix</keyword>
<dbReference type="InterPro" id="IPR000727">
    <property type="entry name" value="T_SNARE_dom"/>
</dbReference>
<dbReference type="GO" id="GO:0012505">
    <property type="term" value="C:endomembrane system"/>
    <property type="evidence" value="ECO:0007669"/>
    <property type="project" value="TreeGrafter"/>
</dbReference>
<organism evidence="8 9">
    <name type="scientific">Smittium simulii</name>
    <dbReference type="NCBI Taxonomy" id="133385"/>
    <lineage>
        <taxon>Eukaryota</taxon>
        <taxon>Fungi</taxon>
        <taxon>Fungi incertae sedis</taxon>
        <taxon>Zoopagomycota</taxon>
        <taxon>Kickxellomycotina</taxon>
        <taxon>Harpellomycetes</taxon>
        <taxon>Harpellales</taxon>
        <taxon>Legeriomycetaceae</taxon>
        <taxon>Smittium</taxon>
    </lineage>
</organism>
<dbReference type="GO" id="GO:0005886">
    <property type="term" value="C:plasma membrane"/>
    <property type="evidence" value="ECO:0007669"/>
    <property type="project" value="TreeGrafter"/>
</dbReference>
<dbReference type="GO" id="GO:0000149">
    <property type="term" value="F:SNARE binding"/>
    <property type="evidence" value="ECO:0007669"/>
    <property type="project" value="TreeGrafter"/>
</dbReference>
<evidence type="ECO:0000256" key="3">
    <source>
        <dbReference type="ARBA" id="ARBA00022692"/>
    </source>
</evidence>
<dbReference type="PANTHER" id="PTHR19957">
    <property type="entry name" value="SYNTAXIN"/>
    <property type="match status" value="1"/>
</dbReference>
<dbReference type="GO" id="GO:0005484">
    <property type="term" value="F:SNAP receptor activity"/>
    <property type="evidence" value="ECO:0007669"/>
    <property type="project" value="TreeGrafter"/>
</dbReference>
<evidence type="ECO:0000256" key="4">
    <source>
        <dbReference type="ARBA" id="ARBA00022989"/>
    </source>
</evidence>
<evidence type="ECO:0000313" key="9">
    <source>
        <dbReference type="Proteomes" id="UP000245383"/>
    </source>
</evidence>
<dbReference type="Pfam" id="PF00804">
    <property type="entry name" value="Syntaxin"/>
    <property type="match status" value="1"/>
</dbReference>
<dbReference type="Proteomes" id="UP000245383">
    <property type="component" value="Unassembled WGS sequence"/>
</dbReference>
<dbReference type="PANTHER" id="PTHR19957:SF307">
    <property type="entry name" value="PROTEIN SSO1-RELATED"/>
    <property type="match status" value="1"/>
</dbReference>
<dbReference type="InterPro" id="IPR045242">
    <property type="entry name" value="Syntaxin"/>
</dbReference>
<comment type="subcellular location">
    <subcellularLocation>
        <location evidence="1">Membrane</location>
        <topology evidence="1">Single-pass type IV membrane protein</topology>
    </subcellularLocation>
</comment>